<protein>
    <submittedName>
        <fullName evidence="1">Uncharacterized protein</fullName>
    </submittedName>
</protein>
<feature type="non-terminal residue" evidence="1">
    <location>
        <position position="90"/>
    </location>
</feature>
<proteinExistence type="predicted"/>
<dbReference type="AlphaFoldDB" id="X0WDQ1"/>
<organism evidence="1">
    <name type="scientific">marine sediment metagenome</name>
    <dbReference type="NCBI Taxonomy" id="412755"/>
    <lineage>
        <taxon>unclassified sequences</taxon>
        <taxon>metagenomes</taxon>
        <taxon>ecological metagenomes</taxon>
    </lineage>
</organism>
<accession>X0WDQ1</accession>
<gene>
    <name evidence="1" type="ORF">S01H1_37217</name>
</gene>
<sequence length="90" mass="9900">MVTASIPNIPKGKVHRAGVLALIDKLLNKGILFTAKGRPGSQTCLINVGMTTVKVFVTQQEESVPHWCKPRENSIEHLRLSNPEEGRIQA</sequence>
<reference evidence="1" key="1">
    <citation type="journal article" date="2014" name="Front. Microbiol.">
        <title>High frequency of phylogenetically diverse reductive dehalogenase-homologous genes in deep subseafloor sedimentary metagenomes.</title>
        <authorList>
            <person name="Kawai M."/>
            <person name="Futagami T."/>
            <person name="Toyoda A."/>
            <person name="Takaki Y."/>
            <person name="Nishi S."/>
            <person name="Hori S."/>
            <person name="Arai W."/>
            <person name="Tsubouchi T."/>
            <person name="Morono Y."/>
            <person name="Uchiyama I."/>
            <person name="Ito T."/>
            <person name="Fujiyama A."/>
            <person name="Inagaki F."/>
            <person name="Takami H."/>
        </authorList>
    </citation>
    <scope>NUCLEOTIDE SEQUENCE</scope>
    <source>
        <strain evidence="1">Expedition CK06-06</strain>
    </source>
</reference>
<evidence type="ECO:0000313" key="1">
    <source>
        <dbReference type="EMBL" id="GAG10801.1"/>
    </source>
</evidence>
<name>X0WDQ1_9ZZZZ</name>
<comment type="caution">
    <text evidence="1">The sequence shown here is derived from an EMBL/GenBank/DDBJ whole genome shotgun (WGS) entry which is preliminary data.</text>
</comment>
<dbReference type="EMBL" id="BARS01023375">
    <property type="protein sequence ID" value="GAG10801.1"/>
    <property type="molecule type" value="Genomic_DNA"/>
</dbReference>